<sequence length="237" mass="26164">MRILFWLVFSFTTAIFLVSCGDENTSMPPTMGFENPGGLFFDPQRFCHQETVSDTLFVYNLGDTTLVWTPTHFPVGSTGLDREIEVAPNTIAAVLWSRTSTVSDSLVVESNDPERPRVVAYFDAASDVGSGNVPLAPLPGYPANGISFSRSVDEFDIGWSGETVCEGTLTYRFQVALEPQFQVPVLSVVLNQPRAVIEIEPSDRGSEAYWRVRGELQLPGGGRLSGPWSPLRRWVLQ</sequence>
<dbReference type="AlphaFoldDB" id="A0A7Y2H153"/>
<evidence type="ECO:0000313" key="1">
    <source>
        <dbReference type="EMBL" id="NNF05287.1"/>
    </source>
</evidence>
<comment type="caution">
    <text evidence="1">The sequence shown here is derived from an EMBL/GenBank/DDBJ whole genome shotgun (WGS) entry which is preliminary data.</text>
</comment>
<organism evidence="1 2">
    <name type="scientific">Eiseniibacteriota bacterium</name>
    <dbReference type="NCBI Taxonomy" id="2212470"/>
    <lineage>
        <taxon>Bacteria</taxon>
        <taxon>Candidatus Eiseniibacteriota</taxon>
    </lineage>
</organism>
<reference evidence="1 2" key="1">
    <citation type="submission" date="2020-03" db="EMBL/GenBank/DDBJ databases">
        <title>Metabolic flexibility allows generalist bacteria to become dominant in a frequently disturbed ecosystem.</title>
        <authorList>
            <person name="Chen Y.-J."/>
            <person name="Leung P.M."/>
            <person name="Bay S.K."/>
            <person name="Hugenholtz P."/>
            <person name="Kessler A.J."/>
            <person name="Shelley G."/>
            <person name="Waite D.W."/>
            <person name="Cook P.L."/>
            <person name="Greening C."/>
        </authorList>
    </citation>
    <scope>NUCLEOTIDE SEQUENCE [LARGE SCALE GENOMIC DNA]</scope>
    <source>
        <strain evidence="1">SS_bin_28</strain>
    </source>
</reference>
<protein>
    <submittedName>
        <fullName evidence="1">Uncharacterized protein</fullName>
    </submittedName>
</protein>
<dbReference type="EMBL" id="JABDJR010000027">
    <property type="protein sequence ID" value="NNF05287.1"/>
    <property type="molecule type" value="Genomic_DNA"/>
</dbReference>
<dbReference type="PROSITE" id="PS51257">
    <property type="entry name" value="PROKAR_LIPOPROTEIN"/>
    <property type="match status" value="1"/>
</dbReference>
<proteinExistence type="predicted"/>
<dbReference type="Proteomes" id="UP000547674">
    <property type="component" value="Unassembled WGS sequence"/>
</dbReference>
<evidence type="ECO:0000313" key="2">
    <source>
        <dbReference type="Proteomes" id="UP000547674"/>
    </source>
</evidence>
<accession>A0A7Y2H153</accession>
<gene>
    <name evidence="1" type="ORF">HKN21_00870</name>
</gene>
<name>A0A7Y2H153_UNCEI</name>